<dbReference type="FunFam" id="1.10.10.60:FF:000168">
    <property type="entry name" value="Telomere repeat-binding factor 1"/>
    <property type="match status" value="1"/>
</dbReference>
<dbReference type="InterPro" id="IPR001005">
    <property type="entry name" value="SANT/Myb"/>
</dbReference>
<organism evidence="11 12">
    <name type="scientific">Cymbomonas tetramitiformis</name>
    <dbReference type="NCBI Taxonomy" id="36881"/>
    <lineage>
        <taxon>Eukaryota</taxon>
        <taxon>Viridiplantae</taxon>
        <taxon>Chlorophyta</taxon>
        <taxon>Pyramimonadophyceae</taxon>
        <taxon>Pyramimonadales</taxon>
        <taxon>Pyramimonadaceae</taxon>
        <taxon>Cymbomonas</taxon>
    </lineage>
</organism>
<evidence type="ECO:0000313" key="11">
    <source>
        <dbReference type="EMBL" id="KAK3234870.1"/>
    </source>
</evidence>
<feature type="domain" description="Myb-like" evidence="10">
    <location>
        <begin position="70"/>
        <end position="119"/>
    </location>
</feature>
<evidence type="ECO:0000256" key="3">
    <source>
        <dbReference type="ARBA" id="ARBA00022454"/>
    </source>
</evidence>
<dbReference type="AlphaFoldDB" id="A0AAE0BF65"/>
<keyword evidence="3" id="KW-0158">Chromosome</keyword>
<evidence type="ECO:0000256" key="1">
    <source>
        <dbReference type="ARBA" id="ARBA00004286"/>
    </source>
</evidence>
<feature type="compositionally biased region" description="Low complexity" evidence="9">
    <location>
        <begin position="502"/>
        <end position="512"/>
    </location>
</feature>
<feature type="coiled-coil region" evidence="8">
    <location>
        <begin position="205"/>
        <end position="239"/>
    </location>
</feature>
<dbReference type="SUPFAM" id="SSF46689">
    <property type="entry name" value="Homeodomain-like"/>
    <property type="match status" value="1"/>
</dbReference>
<feature type="compositionally biased region" description="Basic and acidic residues" evidence="9">
    <location>
        <begin position="29"/>
        <end position="39"/>
    </location>
</feature>
<keyword evidence="12" id="KW-1185">Reference proteome</keyword>
<dbReference type="GO" id="GO:0005730">
    <property type="term" value="C:nucleolus"/>
    <property type="evidence" value="ECO:0007669"/>
    <property type="project" value="UniProtKB-SubCell"/>
</dbReference>
<dbReference type="Gene3D" id="1.10.246.220">
    <property type="match status" value="1"/>
</dbReference>
<dbReference type="PANTHER" id="PTHR46267">
    <property type="entry name" value="SINGLE MYB HISTONE 4"/>
    <property type="match status" value="1"/>
</dbReference>
<sequence length="640" mass="65890">MGRATKYPGESEEEKRTRQRLATKKRVQKSRERQKERKLLQSQMAAGQATPADAAKAYSLAPKRGTGRLWDAAESDALRRGVCRYGVGKWQQILRDPELGPVLQSRSNVDLKDKWRCLVGRTPQTSQASSALVALAAGVTHVDEAGQPIGEDGVIEPIETKHAVLAAEGAAASSEAAEDRSKDLTVPGMTPQVSLEQLAICELSTKRAQQDVQMAETALRRAQSALSVAKQREEDARNLVKLCSDPSLLTTGGWPGQPGLLVQHMMQASLATPMGSAAPHSVPASTGIATPKAAAMTLAPETLASLGSGMSPVPSTSISASKPPLRPTAAPLLPPGLLPSTVTVSSGVTCLPGHPVVATPFLAPAPMLPPVPSSFSAAQPATYMPPTSAAASPTSCFVATAGASPSISLAVPAAPSAVSTVLTPVGIEGKKPAATWTRSPDVGTEGGDSASQHVAAEEEPASVVMVGESPAEPKAVVIAMPVMASQEIMGVSSASADVQAPAAPASTATSEALGDVTPPRPAHPESSDTSPMNKIAPVAGKSPGKLPWSLLDGAEDPTQGEHARTTGKRSRDVAESSIPSHLKTPPSVNLPKSPMMESSRRGCGTPCAGTLVSKPELDSPVANSPGIRAAEALLDLESQK</sequence>
<dbReference type="PANTHER" id="PTHR46267:SF15">
    <property type="entry name" value="WINGED HELIX-TURN-HELIX TRANSCRIPTION REPRESSOR DNA-BINDING PROTEIN-RELATED"/>
    <property type="match status" value="1"/>
</dbReference>
<accession>A0AAE0BF65</accession>
<keyword evidence="8" id="KW-0175">Coiled coil</keyword>
<evidence type="ECO:0000256" key="6">
    <source>
        <dbReference type="ARBA" id="ARBA00023163"/>
    </source>
</evidence>
<feature type="compositionally biased region" description="Basic residues" evidence="9">
    <location>
        <begin position="17"/>
        <end position="28"/>
    </location>
</feature>
<comment type="caution">
    <text evidence="11">The sequence shown here is derived from an EMBL/GenBank/DDBJ whole genome shotgun (WGS) entry which is preliminary data.</text>
</comment>
<keyword evidence="7" id="KW-0539">Nucleus</keyword>
<feature type="compositionally biased region" description="Basic and acidic residues" evidence="9">
    <location>
        <begin position="559"/>
        <end position="574"/>
    </location>
</feature>
<evidence type="ECO:0000256" key="2">
    <source>
        <dbReference type="ARBA" id="ARBA00004604"/>
    </source>
</evidence>
<reference evidence="11 12" key="1">
    <citation type="journal article" date="2015" name="Genome Biol. Evol.">
        <title>Comparative Genomics of a Bacterivorous Green Alga Reveals Evolutionary Causalities and Consequences of Phago-Mixotrophic Mode of Nutrition.</title>
        <authorList>
            <person name="Burns J.A."/>
            <person name="Paasch A."/>
            <person name="Narechania A."/>
            <person name="Kim E."/>
        </authorList>
    </citation>
    <scope>NUCLEOTIDE SEQUENCE [LARGE SCALE GENOMIC DNA]</scope>
    <source>
        <strain evidence="11 12">PLY_AMNH</strain>
    </source>
</reference>
<protein>
    <recommendedName>
        <fullName evidence="10">Myb-like domain-containing protein</fullName>
    </recommendedName>
</protein>
<feature type="region of interest" description="Disordered" evidence="9">
    <location>
        <begin position="502"/>
        <end position="624"/>
    </location>
</feature>
<dbReference type="InterPro" id="IPR044597">
    <property type="entry name" value="SMH1-6"/>
</dbReference>
<comment type="subcellular location">
    <subcellularLocation>
        <location evidence="1">Chromosome</location>
    </subcellularLocation>
    <subcellularLocation>
        <location evidence="2">Nucleus</location>
        <location evidence="2">Nucleolus</location>
    </subcellularLocation>
</comment>
<gene>
    <name evidence="11" type="ORF">CYMTET_54896</name>
</gene>
<evidence type="ECO:0000313" key="12">
    <source>
        <dbReference type="Proteomes" id="UP001190700"/>
    </source>
</evidence>
<feature type="region of interest" description="Disordered" evidence="9">
    <location>
        <begin position="431"/>
        <end position="457"/>
    </location>
</feature>
<keyword evidence="6" id="KW-0804">Transcription</keyword>
<dbReference type="CDD" id="cd11660">
    <property type="entry name" value="SANT_TRF"/>
    <property type="match status" value="1"/>
</dbReference>
<name>A0AAE0BF65_9CHLO</name>
<evidence type="ECO:0000256" key="9">
    <source>
        <dbReference type="SAM" id="MobiDB-lite"/>
    </source>
</evidence>
<dbReference type="GO" id="GO:0005694">
    <property type="term" value="C:chromosome"/>
    <property type="evidence" value="ECO:0007669"/>
    <property type="project" value="UniProtKB-SubCell"/>
</dbReference>
<evidence type="ECO:0000256" key="5">
    <source>
        <dbReference type="ARBA" id="ARBA00023125"/>
    </source>
</evidence>
<dbReference type="GO" id="GO:0003691">
    <property type="term" value="F:double-stranded telomeric DNA binding"/>
    <property type="evidence" value="ECO:0007669"/>
    <property type="project" value="InterPro"/>
</dbReference>
<proteinExistence type="predicted"/>
<dbReference type="PROSITE" id="PS50090">
    <property type="entry name" value="MYB_LIKE"/>
    <property type="match status" value="1"/>
</dbReference>
<dbReference type="EMBL" id="LGRX02035435">
    <property type="protein sequence ID" value="KAK3234870.1"/>
    <property type="molecule type" value="Genomic_DNA"/>
</dbReference>
<evidence type="ECO:0000256" key="4">
    <source>
        <dbReference type="ARBA" id="ARBA00023015"/>
    </source>
</evidence>
<feature type="region of interest" description="Disordered" evidence="9">
    <location>
        <begin position="1"/>
        <end position="59"/>
    </location>
</feature>
<dbReference type="Proteomes" id="UP001190700">
    <property type="component" value="Unassembled WGS sequence"/>
</dbReference>
<evidence type="ECO:0000256" key="7">
    <source>
        <dbReference type="ARBA" id="ARBA00023242"/>
    </source>
</evidence>
<keyword evidence="5" id="KW-0238">DNA-binding</keyword>
<evidence type="ECO:0000259" key="10">
    <source>
        <dbReference type="PROSITE" id="PS50090"/>
    </source>
</evidence>
<evidence type="ECO:0000256" key="8">
    <source>
        <dbReference type="SAM" id="Coils"/>
    </source>
</evidence>
<keyword evidence="4" id="KW-0805">Transcription regulation</keyword>
<dbReference type="InterPro" id="IPR009057">
    <property type="entry name" value="Homeodomain-like_sf"/>
</dbReference>